<dbReference type="InterPro" id="IPR001461">
    <property type="entry name" value="Aspartic_peptidase_A1"/>
</dbReference>
<dbReference type="PROSITE" id="PS51767">
    <property type="entry name" value="PEPTIDASE_A1"/>
    <property type="match status" value="1"/>
</dbReference>
<evidence type="ECO:0000256" key="5">
    <source>
        <dbReference type="SAM" id="SignalP"/>
    </source>
</evidence>
<reference evidence="7 8" key="1">
    <citation type="submission" date="2024-02" db="EMBL/GenBank/DDBJ databases">
        <authorList>
            <person name="Chen Y."/>
            <person name="Shah S."/>
            <person name="Dougan E. K."/>
            <person name="Thang M."/>
            <person name="Chan C."/>
        </authorList>
    </citation>
    <scope>NUCLEOTIDE SEQUENCE [LARGE SCALE GENOMIC DNA]</scope>
</reference>
<evidence type="ECO:0000256" key="3">
    <source>
        <dbReference type="ARBA" id="ARBA00022750"/>
    </source>
</evidence>
<organism evidence="7 8">
    <name type="scientific">Durusdinium trenchii</name>
    <dbReference type="NCBI Taxonomy" id="1381693"/>
    <lineage>
        <taxon>Eukaryota</taxon>
        <taxon>Sar</taxon>
        <taxon>Alveolata</taxon>
        <taxon>Dinophyceae</taxon>
        <taxon>Suessiales</taxon>
        <taxon>Symbiodiniaceae</taxon>
        <taxon>Durusdinium</taxon>
    </lineage>
</organism>
<comment type="similarity">
    <text evidence="1">Belongs to the peptidase A1 family.</text>
</comment>
<proteinExistence type="inferred from homology"/>
<name>A0ABP0MZ42_9DINO</name>
<protein>
    <recommendedName>
        <fullName evidence="6">Peptidase A1 domain-containing protein</fullName>
    </recommendedName>
</protein>
<dbReference type="InterPro" id="IPR021109">
    <property type="entry name" value="Peptidase_aspartic_dom_sf"/>
</dbReference>
<feature type="domain" description="Peptidase A1" evidence="6">
    <location>
        <begin position="40"/>
        <end position="100"/>
    </location>
</feature>
<sequence>MWRLFLVLASATARPVTLPLQGCTVAAMDPEHGLTESPVFYGEVKVGEERRTFRVLFDTGSSNLWLPSAQCSSAPCDIHQRFVPSRPLPEGEVPGLAPLQ</sequence>
<keyword evidence="4" id="KW-0378">Hydrolase</keyword>
<keyword evidence="5" id="KW-0732">Signal</keyword>
<dbReference type="InterPro" id="IPR001969">
    <property type="entry name" value="Aspartic_peptidase_AS"/>
</dbReference>
<keyword evidence="8" id="KW-1185">Reference proteome</keyword>
<evidence type="ECO:0000313" key="8">
    <source>
        <dbReference type="Proteomes" id="UP001642484"/>
    </source>
</evidence>
<evidence type="ECO:0000313" key="7">
    <source>
        <dbReference type="EMBL" id="CAK9056433.1"/>
    </source>
</evidence>
<evidence type="ECO:0000256" key="2">
    <source>
        <dbReference type="ARBA" id="ARBA00022670"/>
    </source>
</evidence>
<feature type="signal peptide" evidence="5">
    <location>
        <begin position="1"/>
        <end position="19"/>
    </location>
</feature>
<evidence type="ECO:0000259" key="6">
    <source>
        <dbReference type="PROSITE" id="PS51767"/>
    </source>
</evidence>
<dbReference type="EMBL" id="CAXAMN010020668">
    <property type="protein sequence ID" value="CAK9056433.1"/>
    <property type="molecule type" value="Genomic_DNA"/>
</dbReference>
<feature type="chain" id="PRO_5046925987" description="Peptidase A1 domain-containing protein" evidence="5">
    <location>
        <begin position="20"/>
        <end position="100"/>
    </location>
</feature>
<evidence type="ECO:0000256" key="1">
    <source>
        <dbReference type="ARBA" id="ARBA00007447"/>
    </source>
</evidence>
<keyword evidence="3" id="KW-0064">Aspartyl protease</keyword>
<dbReference type="Pfam" id="PF00026">
    <property type="entry name" value="Asp"/>
    <property type="match status" value="1"/>
</dbReference>
<dbReference type="PROSITE" id="PS00141">
    <property type="entry name" value="ASP_PROTEASE"/>
    <property type="match status" value="1"/>
</dbReference>
<comment type="caution">
    <text evidence="7">The sequence shown here is derived from an EMBL/GenBank/DDBJ whole genome shotgun (WGS) entry which is preliminary data.</text>
</comment>
<accession>A0ABP0MZ42</accession>
<dbReference type="PANTHER" id="PTHR47966">
    <property type="entry name" value="BETA-SITE APP-CLEAVING ENZYME, ISOFORM A-RELATED"/>
    <property type="match status" value="1"/>
</dbReference>
<dbReference type="InterPro" id="IPR033121">
    <property type="entry name" value="PEPTIDASE_A1"/>
</dbReference>
<evidence type="ECO:0000256" key="4">
    <source>
        <dbReference type="ARBA" id="ARBA00022801"/>
    </source>
</evidence>
<dbReference type="Gene3D" id="2.40.70.10">
    <property type="entry name" value="Acid Proteases"/>
    <property type="match status" value="1"/>
</dbReference>
<dbReference type="PANTHER" id="PTHR47966:SF51">
    <property type="entry name" value="BETA-SITE APP-CLEAVING ENZYME, ISOFORM A-RELATED"/>
    <property type="match status" value="1"/>
</dbReference>
<dbReference type="Proteomes" id="UP001642484">
    <property type="component" value="Unassembled WGS sequence"/>
</dbReference>
<dbReference type="SUPFAM" id="SSF50630">
    <property type="entry name" value="Acid proteases"/>
    <property type="match status" value="1"/>
</dbReference>
<gene>
    <name evidence="7" type="ORF">CCMP2556_LOCUS27962</name>
</gene>
<keyword evidence="2" id="KW-0645">Protease</keyword>